<gene>
    <name evidence="1" type="ORF">B0I31_102114</name>
</gene>
<keyword evidence="2" id="KW-1185">Reference proteome</keyword>
<name>A0A2P8IFA5_SACCR</name>
<organism evidence="1 2">
    <name type="scientific">Saccharothrix carnea</name>
    <dbReference type="NCBI Taxonomy" id="1280637"/>
    <lineage>
        <taxon>Bacteria</taxon>
        <taxon>Bacillati</taxon>
        <taxon>Actinomycetota</taxon>
        <taxon>Actinomycetes</taxon>
        <taxon>Pseudonocardiales</taxon>
        <taxon>Pseudonocardiaceae</taxon>
        <taxon>Saccharothrix</taxon>
    </lineage>
</organism>
<comment type="caution">
    <text evidence="1">The sequence shown here is derived from an EMBL/GenBank/DDBJ whole genome shotgun (WGS) entry which is preliminary data.</text>
</comment>
<proteinExistence type="predicted"/>
<sequence length="64" mass="7012">MRTSLPSSGYTVRQAAWLLGVEPSTLCRAVRLGRLPLVRRRGRFVIPANVLVRLLGEPRSGGTP</sequence>
<evidence type="ECO:0000313" key="2">
    <source>
        <dbReference type="Proteomes" id="UP000241118"/>
    </source>
</evidence>
<dbReference type="EMBL" id="PYAX01000002">
    <property type="protein sequence ID" value="PSL57137.1"/>
    <property type="molecule type" value="Genomic_DNA"/>
</dbReference>
<reference evidence="1 2" key="1">
    <citation type="submission" date="2018-03" db="EMBL/GenBank/DDBJ databases">
        <title>Genomic Encyclopedia of Type Strains, Phase III (KMG-III): the genomes of soil and plant-associated and newly described type strains.</title>
        <authorList>
            <person name="Whitman W."/>
        </authorList>
    </citation>
    <scope>NUCLEOTIDE SEQUENCE [LARGE SCALE GENOMIC DNA]</scope>
    <source>
        <strain evidence="1 2">CGMCC 4.7097</strain>
    </source>
</reference>
<dbReference type="Proteomes" id="UP000241118">
    <property type="component" value="Unassembled WGS sequence"/>
</dbReference>
<evidence type="ECO:0000313" key="1">
    <source>
        <dbReference type="EMBL" id="PSL57137.1"/>
    </source>
</evidence>
<accession>A0A2P8IFA5</accession>
<dbReference type="RefSeq" id="WP_146173738.1">
    <property type="nucleotide sequence ID" value="NZ_PYAX01000002.1"/>
</dbReference>
<dbReference type="AlphaFoldDB" id="A0A2P8IFA5"/>
<protein>
    <submittedName>
        <fullName evidence="1">Excisionase family DNA binding protein</fullName>
    </submittedName>
</protein>